<feature type="compositionally biased region" description="Polar residues" evidence="14">
    <location>
        <begin position="332"/>
        <end position="341"/>
    </location>
</feature>
<evidence type="ECO:0000313" key="17">
    <source>
        <dbReference type="EMBL" id="SOQ35554.1"/>
    </source>
</evidence>
<evidence type="ECO:0000256" key="6">
    <source>
        <dbReference type="ARBA" id="ARBA00023015"/>
    </source>
</evidence>
<evidence type="ECO:0000256" key="13">
    <source>
        <dbReference type="PROSITE-ProRule" id="PRU00309"/>
    </source>
</evidence>
<feature type="region of interest" description="Disordered" evidence="14">
    <location>
        <begin position="111"/>
        <end position="130"/>
    </location>
</feature>
<keyword evidence="11" id="KW-0131">Cell cycle</keyword>
<dbReference type="EMBL" id="ODYU01000568">
    <property type="protein sequence ID" value="SOQ35554.1"/>
    <property type="molecule type" value="Genomic_DNA"/>
</dbReference>
<keyword evidence="8 13" id="KW-0238">DNA-binding</keyword>
<dbReference type="GO" id="GO:0008270">
    <property type="term" value="F:zinc ion binding"/>
    <property type="evidence" value="ECO:0007669"/>
    <property type="project" value="UniProtKB-KW"/>
</dbReference>
<evidence type="ECO:0000256" key="4">
    <source>
        <dbReference type="ARBA" id="ARBA00022771"/>
    </source>
</evidence>
<keyword evidence="10" id="KW-0539">Nucleus</keyword>
<dbReference type="InterPro" id="IPR038441">
    <property type="entry name" value="THAP_Znf_sf"/>
</dbReference>
<dbReference type="AlphaFoldDB" id="A0A2H1V5L1"/>
<evidence type="ECO:0000259" key="16">
    <source>
        <dbReference type="PROSITE" id="PS50950"/>
    </source>
</evidence>
<dbReference type="SUPFAM" id="SSF57716">
    <property type="entry name" value="Glucocorticoid receptor-like (DNA-binding domain)"/>
    <property type="match status" value="1"/>
</dbReference>
<dbReference type="InterPro" id="IPR013087">
    <property type="entry name" value="Znf_C2H2_type"/>
</dbReference>
<evidence type="ECO:0000256" key="14">
    <source>
        <dbReference type="SAM" id="MobiDB-lite"/>
    </source>
</evidence>
<dbReference type="PROSITE" id="PS50950">
    <property type="entry name" value="ZF_THAP"/>
    <property type="match status" value="1"/>
</dbReference>
<dbReference type="Pfam" id="PF05485">
    <property type="entry name" value="THAP"/>
    <property type="match status" value="1"/>
</dbReference>
<proteinExistence type="inferred from homology"/>
<dbReference type="PROSITE" id="PS50157">
    <property type="entry name" value="ZINC_FINGER_C2H2_2"/>
    <property type="match status" value="1"/>
</dbReference>
<gene>
    <name evidence="17" type="ORF">SFRICE_007657</name>
</gene>
<comment type="subcellular location">
    <subcellularLocation>
        <location evidence="1">Nucleus</location>
        <location evidence="1">Nucleoplasm</location>
    </subcellularLocation>
</comment>
<organism evidence="17">
    <name type="scientific">Spodoptera frugiperda</name>
    <name type="common">Fall armyworm</name>
    <dbReference type="NCBI Taxonomy" id="7108"/>
    <lineage>
        <taxon>Eukaryota</taxon>
        <taxon>Metazoa</taxon>
        <taxon>Ecdysozoa</taxon>
        <taxon>Arthropoda</taxon>
        <taxon>Hexapoda</taxon>
        <taxon>Insecta</taxon>
        <taxon>Pterygota</taxon>
        <taxon>Neoptera</taxon>
        <taxon>Endopterygota</taxon>
        <taxon>Lepidoptera</taxon>
        <taxon>Glossata</taxon>
        <taxon>Ditrysia</taxon>
        <taxon>Noctuoidea</taxon>
        <taxon>Noctuidae</taxon>
        <taxon>Amphipyrinae</taxon>
        <taxon>Spodoptera</taxon>
    </lineage>
</organism>
<evidence type="ECO:0000256" key="9">
    <source>
        <dbReference type="ARBA" id="ARBA00023163"/>
    </source>
</evidence>
<dbReference type="PANTHER" id="PTHR46600:SF1">
    <property type="entry name" value="THAP DOMAIN-CONTAINING PROTEIN 1"/>
    <property type="match status" value="1"/>
</dbReference>
<evidence type="ECO:0000256" key="10">
    <source>
        <dbReference type="ARBA" id="ARBA00023242"/>
    </source>
</evidence>
<evidence type="ECO:0000256" key="8">
    <source>
        <dbReference type="ARBA" id="ARBA00023125"/>
    </source>
</evidence>
<dbReference type="InterPro" id="IPR026516">
    <property type="entry name" value="THAP1/10"/>
</dbReference>
<dbReference type="SUPFAM" id="SSF57667">
    <property type="entry name" value="beta-beta-alpha zinc fingers"/>
    <property type="match status" value="1"/>
</dbReference>
<dbReference type="Gene3D" id="6.20.210.20">
    <property type="entry name" value="THAP domain"/>
    <property type="match status" value="1"/>
</dbReference>
<feature type="compositionally biased region" description="Polar residues" evidence="14">
    <location>
        <begin position="494"/>
        <end position="504"/>
    </location>
</feature>
<sequence length="693" mass="77267">MASRLHFEEDIKSDPIVIEIETSDDDVIINDNIEISDEDSDLEYNNVNVLILGQNKPKHPKQSNLNRKTFDIRHKVNGIFDGEDNGNDRNGSQILIGQKIDVVENIIGDSLSSNDSKASKTRKRPTELEQLGADASNSSMSAEYDVYGDENQIFRKYKFRNPGTLSTEDPFSLAVERADQSEDHILKCPICMQQFFTLQGLKSHLRYHRRTQTFTCSLCSKNFKTNSRKSGIIRQKRPKPSPLPLAMGPCCVEGCELTTEETFYFEFPTSRTLRRKWLELIPIPGKLLLGTVVCSRHFSTSDYENVRGKVRLKSKVVPSLLLDAKKPPPNDTSPNETTSPAPTKEDKQKSPPPKPDKSPSPSPDKEQAKSPTENNVAPIEKGRSHTKRARSRVQEDKTVSPSKRDRLSSERDRSPTEQDSLSKDRDRSPMQRDSSSKEQDRSSKERNSSSKERDSSPNNRDRSPNNRDSSSKDRDKSPTERDRSPVHPPKVRSPSPTKLETEVSSLMDAEKLIDDLQKEALSNKTKVGKKHNGVSRERVPLVQSAPLPPPAPPIDQKEDIEDMITNYHIKNKVPNPALLADLAPPQPETGGCPPLPPPLSETIEIEDMKEAEPVFIELSVDKAFSVEICSFGDMSKVVRSSGSGISPTGPHLWWSDGSLSPTRNAMRRTHGSGSIRAASYPCSPSADPHSTIG</sequence>
<name>A0A2H1V5L1_SPOFR</name>
<feature type="region of interest" description="Disordered" evidence="14">
    <location>
        <begin position="523"/>
        <end position="556"/>
    </location>
</feature>
<feature type="domain" description="C2H2-type" evidence="15">
    <location>
        <begin position="186"/>
        <end position="213"/>
    </location>
</feature>
<dbReference type="GO" id="GO:0005654">
    <property type="term" value="C:nucleoplasm"/>
    <property type="evidence" value="ECO:0007669"/>
    <property type="project" value="UniProtKB-SubCell"/>
</dbReference>
<dbReference type="InterPro" id="IPR036236">
    <property type="entry name" value="Znf_C2H2_sf"/>
</dbReference>
<feature type="compositionally biased region" description="Basic and acidic residues" evidence="14">
    <location>
        <begin position="392"/>
        <end position="485"/>
    </location>
</feature>
<keyword evidence="4 12" id="KW-0863">Zinc-finger</keyword>
<dbReference type="PROSITE" id="PS00028">
    <property type="entry name" value="ZINC_FINGER_C2H2_1"/>
    <property type="match status" value="1"/>
</dbReference>
<dbReference type="GO" id="GO:0043565">
    <property type="term" value="F:sequence-specific DNA binding"/>
    <property type="evidence" value="ECO:0007669"/>
    <property type="project" value="InterPro"/>
</dbReference>
<protein>
    <submittedName>
        <fullName evidence="17">SFRICE_007657</fullName>
    </submittedName>
</protein>
<keyword evidence="5" id="KW-0862">Zinc</keyword>
<keyword evidence="6" id="KW-0805">Transcription regulation</keyword>
<dbReference type="InterPro" id="IPR006612">
    <property type="entry name" value="THAP_Znf"/>
</dbReference>
<feature type="compositionally biased region" description="Basic and acidic residues" evidence="14">
    <location>
        <begin position="343"/>
        <end position="368"/>
    </location>
</feature>
<feature type="region of interest" description="Disordered" evidence="14">
    <location>
        <begin position="664"/>
        <end position="693"/>
    </location>
</feature>
<dbReference type="Gene3D" id="3.30.160.60">
    <property type="entry name" value="Classic Zinc Finger"/>
    <property type="match status" value="1"/>
</dbReference>
<evidence type="ECO:0000256" key="1">
    <source>
        <dbReference type="ARBA" id="ARBA00004642"/>
    </source>
</evidence>
<evidence type="ECO:0000256" key="12">
    <source>
        <dbReference type="PROSITE-ProRule" id="PRU00042"/>
    </source>
</evidence>
<reference evidence="17" key="1">
    <citation type="submission" date="2016-07" db="EMBL/GenBank/DDBJ databases">
        <authorList>
            <person name="Bretaudeau A."/>
        </authorList>
    </citation>
    <scope>NUCLEOTIDE SEQUENCE</scope>
    <source>
        <strain evidence="17">Rice</strain>
        <tissue evidence="17">Whole body</tissue>
    </source>
</reference>
<keyword evidence="3" id="KW-0479">Metal-binding</keyword>
<feature type="domain" description="THAP-type" evidence="16">
    <location>
        <begin position="243"/>
        <end position="321"/>
    </location>
</feature>
<evidence type="ECO:0000256" key="11">
    <source>
        <dbReference type="ARBA" id="ARBA00023306"/>
    </source>
</evidence>
<dbReference type="SMART" id="SM00980">
    <property type="entry name" value="THAP"/>
    <property type="match status" value="1"/>
</dbReference>
<accession>A0A2H1V5L1</accession>
<evidence type="ECO:0000256" key="2">
    <source>
        <dbReference type="ARBA" id="ARBA00006177"/>
    </source>
</evidence>
<dbReference type="PANTHER" id="PTHR46600">
    <property type="entry name" value="THAP DOMAIN-CONTAINING"/>
    <property type="match status" value="1"/>
</dbReference>
<evidence type="ECO:0000256" key="7">
    <source>
        <dbReference type="ARBA" id="ARBA00023054"/>
    </source>
</evidence>
<comment type="similarity">
    <text evidence="2">Belongs to the THAP1 family.</text>
</comment>
<keyword evidence="9" id="KW-0804">Transcription</keyword>
<evidence type="ECO:0000256" key="3">
    <source>
        <dbReference type="ARBA" id="ARBA00022723"/>
    </source>
</evidence>
<evidence type="ECO:0000259" key="15">
    <source>
        <dbReference type="PROSITE" id="PS50157"/>
    </source>
</evidence>
<feature type="region of interest" description="Disordered" evidence="14">
    <location>
        <begin position="320"/>
        <end position="505"/>
    </location>
</feature>
<evidence type="ECO:0000256" key="5">
    <source>
        <dbReference type="ARBA" id="ARBA00022833"/>
    </source>
</evidence>
<keyword evidence="7" id="KW-0175">Coiled coil</keyword>